<dbReference type="Pfam" id="PF11735">
    <property type="entry name" value="CAP59_mtransfer"/>
    <property type="match status" value="1"/>
</dbReference>
<dbReference type="PANTHER" id="PTHR34144">
    <property type="entry name" value="CHROMOSOME 8, WHOLE GENOME SHOTGUN SEQUENCE"/>
    <property type="match status" value="1"/>
</dbReference>
<dbReference type="Proteomes" id="UP000054342">
    <property type="component" value="Unassembled WGS sequence"/>
</dbReference>
<organism evidence="3 4">
    <name type="scientific">Exophiala xenobiotica</name>
    <dbReference type="NCBI Taxonomy" id="348802"/>
    <lineage>
        <taxon>Eukaryota</taxon>
        <taxon>Fungi</taxon>
        <taxon>Dikarya</taxon>
        <taxon>Ascomycota</taxon>
        <taxon>Pezizomycotina</taxon>
        <taxon>Eurotiomycetes</taxon>
        <taxon>Chaetothyriomycetidae</taxon>
        <taxon>Chaetothyriales</taxon>
        <taxon>Herpotrichiellaceae</taxon>
        <taxon>Exophiala</taxon>
    </lineage>
</organism>
<proteinExistence type="predicted"/>
<dbReference type="RefSeq" id="XP_013313861.1">
    <property type="nucleotide sequence ID" value="XM_013458407.1"/>
</dbReference>
<dbReference type="HOGENOM" id="CLU_036740_1_1_1"/>
<evidence type="ECO:0008006" key="5">
    <source>
        <dbReference type="Google" id="ProtNLM"/>
    </source>
</evidence>
<dbReference type="PANTHER" id="PTHR34144:SF5">
    <property type="entry name" value="ALPHA-1,3-MANNOSYLTRANSFERASE CMT1"/>
    <property type="match status" value="1"/>
</dbReference>
<keyword evidence="4" id="KW-1185">Reference proteome</keyword>
<evidence type="ECO:0000256" key="2">
    <source>
        <dbReference type="SAM" id="Phobius"/>
    </source>
</evidence>
<dbReference type="OrthoDB" id="262547at2759"/>
<feature type="region of interest" description="Disordered" evidence="1">
    <location>
        <begin position="55"/>
        <end position="86"/>
    </location>
</feature>
<dbReference type="GeneID" id="25330773"/>
<evidence type="ECO:0000256" key="1">
    <source>
        <dbReference type="SAM" id="MobiDB-lite"/>
    </source>
</evidence>
<reference evidence="3 4" key="1">
    <citation type="submission" date="2015-01" db="EMBL/GenBank/DDBJ databases">
        <title>The Genome Sequence of Exophiala xenobiotica CBS118157.</title>
        <authorList>
            <consortium name="The Broad Institute Genomics Platform"/>
            <person name="Cuomo C."/>
            <person name="de Hoog S."/>
            <person name="Gorbushina A."/>
            <person name="Stielow B."/>
            <person name="Teixiera M."/>
            <person name="Abouelleil A."/>
            <person name="Chapman S.B."/>
            <person name="Priest M."/>
            <person name="Young S.K."/>
            <person name="Wortman J."/>
            <person name="Nusbaum C."/>
            <person name="Birren B."/>
        </authorList>
    </citation>
    <scope>NUCLEOTIDE SEQUENCE [LARGE SCALE GENOMIC DNA]</scope>
    <source>
        <strain evidence="3 4">CBS 118157</strain>
    </source>
</reference>
<gene>
    <name evidence="3" type="ORF">PV05_08865</name>
</gene>
<feature type="compositionally biased region" description="Low complexity" evidence="1">
    <location>
        <begin position="58"/>
        <end position="69"/>
    </location>
</feature>
<dbReference type="InterPro" id="IPR021047">
    <property type="entry name" value="Mannosyltransferase_CMT1"/>
</dbReference>
<keyword evidence="2" id="KW-1133">Transmembrane helix</keyword>
<accession>A0A0D2CTB0</accession>
<protein>
    <recommendedName>
        <fullName evidence="5">Alpha-1,3-mannosyltransferase CMT1</fullName>
    </recommendedName>
</protein>
<evidence type="ECO:0000313" key="4">
    <source>
        <dbReference type="Proteomes" id="UP000054342"/>
    </source>
</evidence>
<dbReference type="AlphaFoldDB" id="A0A0D2CTB0"/>
<keyword evidence="2" id="KW-0472">Membrane</keyword>
<keyword evidence="2" id="KW-0812">Transmembrane</keyword>
<name>A0A0D2CTB0_9EURO</name>
<dbReference type="EMBL" id="KN847321">
    <property type="protein sequence ID" value="KIW53277.1"/>
    <property type="molecule type" value="Genomic_DNA"/>
</dbReference>
<sequence>MLPLIQTSMTRVHVLYAASLLICLIYIFALPAPGRPKFDWIDRFRYKSTGNDGETWNTASSKDATSSSSPENGRQPWVPPDATDLDESRVRNLDPYILAIMNPDNTSIDRLSCPMFVPDRYEALHQSRTSKKTQDSDDMSVKHYFFALNLYQSAHILPRLLSSVVQALEFLDPEDCVLSIVGGRSNDGTTEILGAIRDQIEALGVSYYFSTSDIDPLEPGHDRVTELARLRNLALDPLVQQPELYSADNTTVVFLNDVAICVDDILELVYQRTKALQADMACAMDWKDDGHVFYDSWVARGLNGDLFVEIPQSGAWDFVRNVFWNDPASKARLEAKLPVQVYACWNGAVAFNAAPLFKHNIRFRASYQNECYSGEPTLFCKDMWKLGYTRIAVISSVNLGYSDEQGRIVKAVQGYTTDNIRHAEKISGNSTNIDWRSAPPELVKCQPDWHHPSWVEWDEPAAKQQLPFDWSNSGYFNARKDSDDESHNTPG</sequence>
<evidence type="ECO:0000313" key="3">
    <source>
        <dbReference type="EMBL" id="KIW53277.1"/>
    </source>
</evidence>
<feature type="transmembrane region" description="Helical" evidence="2">
    <location>
        <begin position="12"/>
        <end position="29"/>
    </location>
</feature>